<protein>
    <submittedName>
        <fullName evidence="1">Uncharacterized protein</fullName>
    </submittedName>
</protein>
<reference evidence="2" key="1">
    <citation type="journal article" date="2019" name="Int. J. Syst. Evol. Microbiol.">
        <title>The Global Catalogue of Microorganisms (GCM) 10K type strain sequencing project: providing services to taxonomists for standard genome sequencing and annotation.</title>
        <authorList>
            <consortium name="The Broad Institute Genomics Platform"/>
            <consortium name="The Broad Institute Genome Sequencing Center for Infectious Disease"/>
            <person name="Wu L."/>
            <person name="Ma J."/>
        </authorList>
    </citation>
    <scope>NUCLEOTIDE SEQUENCE [LARGE SCALE GENOMIC DNA]</scope>
    <source>
        <strain evidence="2">KCTC 42217</strain>
    </source>
</reference>
<keyword evidence="2" id="KW-1185">Reference proteome</keyword>
<proteinExistence type="predicted"/>
<accession>A0ABW4ZPY9</accession>
<dbReference type="Proteomes" id="UP001597387">
    <property type="component" value="Unassembled WGS sequence"/>
</dbReference>
<sequence length="136" mass="15601">MGVQVKKTKEFVPFGVISQLNGLVRGFRIDTIGDLERFNPLLDTLAKGMQEFAVKWNEQLKEFREANNLTEDEELTESHPLHAVVNASYQKFQLSVSSLLRDDLRCLADDKDLLKVTGKMDLVLGDIKFLQYWLVK</sequence>
<evidence type="ECO:0000313" key="2">
    <source>
        <dbReference type="Proteomes" id="UP001597387"/>
    </source>
</evidence>
<dbReference type="RefSeq" id="WP_255900494.1">
    <property type="nucleotide sequence ID" value="NZ_JAFMZO010000002.1"/>
</dbReference>
<evidence type="ECO:0000313" key="1">
    <source>
        <dbReference type="EMBL" id="MFD2163662.1"/>
    </source>
</evidence>
<gene>
    <name evidence="1" type="ORF">ACFSJU_14730</name>
</gene>
<name>A0ABW4ZPY9_9SPHI</name>
<dbReference type="EMBL" id="JBHUHZ010000002">
    <property type="protein sequence ID" value="MFD2163662.1"/>
    <property type="molecule type" value="Genomic_DNA"/>
</dbReference>
<organism evidence="1 2">
    <name type="scientific">Paradesertivirga mongoliensis</name>
    <dbReference type="NCBI Taxonomy" id="2100740"/>
    <lineage>
        <taxon>Bacteria</taxon>
        <taxon>Pseudomonadati</taxon>
        <taxon>Bacteroidota</taxon>
        <taxon>Sphingobacteriia</taxon>
        <taxon>Sphingobacteriales</taxon>
        <taxon>Sphingobacteriaceae</taxon>
        <taxon>Paradesertivirga</taxon>
    </lineage>
</organism>
<comment type="caution">
    <text evidence="1">The sequence shown here is derived from an EMBL/GenBank/DDBJ whole genome shotgun (WGS) entry which is preliminary data.</text>
</comment>